<reference evidence="2" key="1">
    <citation type="submission" date="2020-09" db="EMBL/GenBank/DDBJ databases">
        <authorList>
            <person name="Kikuchi T."/>
        </authorList>
    </citation>
    <scope>NUCLEOTIDE SEQUENCE</scope>
    <source>
        <strain evidence="2">Ka4C1</strain>
    </source>
</reference>
<dbReference type="SMR" id="A0A7I8X4P9"/>
<feature type="transmembrane region" description="Helical" evidence="1">
    <location>
        <begin position="170"/>
        <end position="191"/>
    </location>
</feature>
<dbReference type="InterPro" id="IPR019421">
    <property type="entry name" value="7TM_GPCR_serpentine_rcpt_Srd"/>
</dbReference>
<dbReference type="EMBL" id="CAJFCV020000006">
    <property type="protein sequence ID" value="CAG9128997.1"/>
    <property type="molecule type" value="Genomic_DNA"/>
</dbReference>
<keyword evidence="3" id="KW-1185">Reference proteome</keyword>
<feature type="transmembrane region" description="Helical" evidence="1">
    <location>
        <begin position="254"/>
        <end position="275"/>
    </location>
</feature>
<name>A0A7I8X4P9_BURXY</name>
<keyword evidence="1" id="KW-0812">Transmembrane</keyword>
<organism evidence="2 3">
    <name type="scientific">Bursaphelenchus xylophilus</name>
    <name type="common">Pinewood nematode worm</name>
    <name type="synonym">Aphelenchoides xylophilus</name>
    <dbReference type="NCBI Taxonomy" id="6326"/>
    <lineage>
        <taxon>Eukaryota</taxon>
        <taxon>Metazoa</taxon>
        <taxon>Ecdysozoa</taxon>
        <taxon>Nematoda</taxon>
        <taxon>Chromadorea</taxon>
        <taxon>Rhabditida</taxon>
        <taxon>Tylenchina</taxon>
        <taxon>Tylenchomorpha</taxon>
        <taxon>Aphelenchoidea</taxon>
        <taxon>Aphelenchoididae</taxon>
        <taxon>Bursaphelenchus</taxon>
    </lineage>
</organism>
<dbReference type="Pfam" id="PF10317">
    <property type="entry name" value="7TM_GPCR_Srd"/>
    <property type="match status" value="1"/>
</dbReference>
<dbReference type="AlphaFoldDB" id="A0A7I8X4P9"/>
<evidence type="ECO:0000313" key="2">
    <source>
        <dbReference type="EMBL" id="CAD5233689.1"/>
    </source>
</evidence>
<feature type="transmembrane region" description="Helical" evidence="1">
    <location>
        <begin position="130"/>
        <end position="149"/>
    </location>
</feature>
<dbReference type="Proteomes" id="UP000659654">
    <property type="component" value="Unassembled WGS sequence"/>
</dbReference>
<sequence length="298" mass="33631">MSCNSTPNTLEIHLAPWTQNPFAWDTLDGNGCVKTEPYDELEWLSPYLRINYGISTICGGIFSFYLLYLVVFHTAERLLPYQKIILCCGITDVMYWVTENFCQFKAKQSDGVFLLRLDGPAAYFSREVQVAMTAIYVTSMCFVNTLLPAQTYFRFYALTRSEILAPWKTIGLVACSVVSTLPILVSGYLSYSNSAAVRPGYNYGELWFDQYPLPILIIGDITTIQLVTSVVPVAVIIFAAFLRLETGMTPTFCFMALSWIPIINPLLTMIVIVPYRRAVRKTLAWAIPYSKTNVITSQ</sequence>
<gene>
    <name evidence="2" type="ORF">BXYJ_LOCUS13780</name>
</gene>
<evidence type="ECO:0000313" key="3">
    <source>
        <dbReference type="Proteomes" id="UP000659654"/>
    </source>
</evidence>
<keyword evidence="1" id="KW-1133">Transmembrane helix</keyword>
<proteinExistence type="predicted"/>
<feature type="transmembrane region" description="Helical" evidence="1">
    <location>
        <begin position="211"/>
        <end position="242"/>
    </location>
</feature>
<keyword evidence="1" id="KW-0472">Membrane</keyword>
<evidence type="ECO:0000256" key="1">
    <source>
        <dbReference type="SAM" id="Phobius"/>
    </source>
</evidence>
<dbReference type="Proteomes" id="UP000582659">
    <property type="component" value="Unassembled WGS sequence"/>
</dbReference>
<accession>A0A7I8X4P9</accession>
<dbReference type="EMBL" id="CAJFDI010000006">
    <property type="protein sequence ID" value="CAD5233689.1"/>
    <property type="molecule type" value="Genomic_DNA"/>
</dbReference>
<protein>
    <submittedName>
        <fullName evidence="2">(pine wood nematode) hypothetical protein</fullName>
    </submittedName>
</protein>
<comment type="caution">
    <text evidence="2">The sequence shown here is derived from an EMBL/GenBank/DDBJ whole genome shotgun (WGS) entry which is preliminary data.</text>
</comment>
<feature type="transmembrane region" description="Helical" evidence="1">
    <location>
        <begin position="50"/>
        <end position="71"/>
    </location>
</feature>